<dbReference type="EC" id="2.4.-.-" evidence="2"/>
<dbReference type="PANTHER" id="PTHR22916:SF3">
    <property type="entry name" value="UDP-GLCNAC:BETAGAL BETA-1,3-N-ACETYLGLUCOSAMINYLTRANSFERASE-LIKE PROTEIN 1"/>
    <property type="match status" value="1"/>
</dbReference>
<proteinExistence type="predicted"/>
<dbReference type="Proteomes" id="UP001203607">
    <property type="component" value="Unassembled WGS sequence"/>
</dbReference>
<keyword evidence="2" id="KW-0808">Transferase</keyword>
<protein>
    <submittedName>
        <fullName evidence="2">Glycosyltransferase</fullName>
        <ecNumber evidence="2">2.4.-.-</ecNumber>
    </submittedName>
</protein>
<evidence type="ECO:0000313" key="3">
    <source>
        <dbReference type="Proteomes" id="UP001203607"/>
    </source>
</evidence>
<evidence type="ECO:0000313" key="2">
    <source>
        <dbReference type="EMBL" id="MCL6275531.1"/>
    </source>
</evidence>
<dbReference type="EMBL" id="JAMFMA010000004">
    <property type="protein sequence ID" value="MCL6275531.1"/>
    <property type="molecule type" value="Genomic_DNA"/>
</dbReference>
<organism evidence="2 3">
    <name type="scientific">Flagellimonas spongiicola</name>
    <dbReference type="NCBI Taxonomy" id="2942208"/>
    <lineage>
        <taxon>Bacteria</taxon>
        <taxon>Pseudomonadati</taxon>
        <taxon>Bacteroidota</taxon>
        <taxon>Flavobacteriia</taxon>
        <taxon>Flavobacteriales</taxon>
        <taxon>Flavobacteriaceae</taxon>
        <taxon>Flagellimonas</taxon>
    </lineage>
</organism>
<reference evidence="2 3" key="1">
    <citation type="submission" date="2022-05" db="EMBL/GenBank/DDBJ databases">
        <authorList>
            <person name="Park J.-S."/>
        </authorList>
    </citation>
    <scope>NUCLEOTIDE SEQUENCE [LARGE SCALE GENOMIC DNA]</scope>
    <source>
        <strain evidence="2 3">2012CJ35-5</strain>
    </source>
</reference>
<dbReference type="Gene3D" id="3.90.550.10">
    <property type="entry name" value="Spore Coat Polysaccharide Biosynthesis Protein SpsA, Chain A"/>
    <property type="match status" value="1"/>
</dbReference>
<dbReference type="RefSeq" id="WP_249658713.1">
    <property type="nucleotide sequence ID" value="NZ_JAMFMA010000004.1"/>
</dbReference>
<dbReference type="CDD" id="cd00761">
    <property type="entry name" value="Glyco_tranf_GTA_type"/>
    <property type="match status" value="1"/>
</dbReference>
<dbReference type="PANTHER" id="PTHR22916">
    <property type="entry name" value="GLYCOSYLTRANSFERASE"/>
    <property type="match status" value="1"/>
</dbReference>
<name>A0ABT0PX45_9FLAO</name>
<feature type="domain" description="Glycosyltransferase 2-like" evidence="1">
    <location>
        <begin position="4"/>
        <end position="135"/>
    </location>
</feature>
<accession>A0ABT0PX45</accession>
<evidence type="ECO:0000259" key="1">
    <source>
        <dbReference type="Pfam" id="PF00535"/>
    </source>
</evidence>
<gene>
    <name evidence="2" type="ORF">M3P19_16065</name>
</gene>
<dbReference type="SUPFAM" id="SSF53448">
    <property type="entry name" value="Nucleotide-diphospho-sugar transferases"/>
    <property type="match status" value="1"/>
</dbReference>
<sequence>MRFSILIPLYNKEKYIDRCLKSLLDQNLSEDTYEIVIVDDGSKDSGPKIAQEFAEKHTNIHLISQKNQGPSAARNRALEAAKGEYLYFLDADDYLAKNILEPLLNIATDNNLDILEFNTIQIENGKVPEIRSQNIEALEINIKDGITYVADHGFRNEAWRYIVKREFLETSGIKFIEGTLYEDAIFTASLFLKAEAAAKIDLDVHRYVVVENSIVTSTDKAHNLKFIKGMVYAIEIFRDLMGKMDSAHPGYGKAVKRLKARQQSFVFALIIRTLKFRLMSFKELKEILTKLNSLEAYPIDPKVGGIGNSKNRKLYNATVVPIFNNKTLLFLGIGIMRLKP</sequence>
<keyword evidence="3" id="KW-1185">Reference proteome</keyword>
<keyword evidence="2" id="KW-0328">Glycosyltransferase</keyword>
<dbReference type="InterPro" id="IPR029044">
    <property type="entry name" value="Nucleotide-diphossugar_trans"/>
</dbReference>
<dbReference type="Pfam" id="PF00535">
    <property type="entry name" value="Glycos_transf_2"/>
    <property type="match status" value="1"/>
</dbReference>
<dbReference type="GO" id="GO:0016757">
    <property type="term" value="F:glycosyltransferase activity"/>
    <property type="evidence" value="ECO:0007669"/>
    <property type="project" value="UniProtKB-KW"/>
</dbReference>
<dbReference type="InterPro" id="IPR001173">
    <property type="entry name" value="Glyco_trans_2-like"/>
</dbReference>
<comment type="caution">
    <text evidence="2">The sequence shown here is derived from an EMBL/GenBank/DDBJ whole genome shotgun (WGS) entry which is preliminary data.</text>
</comment>